<dbReference type="SUPFAM" id="SSF81383">
    <property type="entry name" value="F-box domain"/>
    <property type="match status" value="1"/>
</dbReference>
<dbReference type="SMART" id="SM00256">
    <property type="entry name" value="FBOX"/>
    <property type="match status" value="1"/>
</dbReference>
<evidence type="ECO:0000259" key="1">
    <source>
        <dbReference type="SMART" id="SM00256"/>
    </source>
</evidence>
<dbReference type="Pfam" id="PF12937">
    <property type="entry name" value="F-box-like"/>
    <property type="match status" value="1"/>
</dbReference>
<evidence type="ECO:0000313" key="3">
    <source>
        <dbReference type="Proteomes" id="UP000284706"/>
    </source>
</evidence>
<dbReference type="Proteomes" id="UP000284706">
    <property type="component" value="Unassembled WGS sequence"/>
</dbReference>
<dbReference type="SUPFAM" id="SSF52047">
    <property type="entry name" value="RNI-like"/>
    <property type="match status" value="1"/>
</dbReference>
<dbReference type="InterPro" id="IPR036047">
    <property type="entry name" value="F-box-like_dom_sf"/>
</dbReference>
<gene>
    <name evidence="2" type="ORF">CVT26_000469</name>
</gene>
<dbReference type="AlphaFoldDB" id="A0A409Y2J4"/>
<dbReference type="STRING" id="231916.A0A409Y2J4"/>
<keyword evidence="3" id="KW-1185">Reference proteome</keyword>
<protein>
    <recommendedName>
        <fullName evidence="1">F-box domain-containing protein</fullName>
    </recommendedName>
</protein>
<dbReference type="EMBL" id="NHYE01001280">
    <property type="protein sequence ID" value="PPQ97193.1"/>
    <property type="molecule type" value="Genomic_DNA"/>
</dbReference>
<accession>A0A409Y2J4</accession>
<comment type="caution">
    <text evidence="2">The sequence shown here is derived from an EMBL/GenBank/DDBJ whole genome shotgun (WGS) entry which is preliminary data.</text>
</comment>
<feature type="domain" description="F-box" evidence="1">
    <location>
        <begin position="12"/>
        <end position="52"/>
    </location>
</feature>
<organism evidence="2 3">
    <name type="scientific">Gymnopilus dilepis</name>
    <dbReference type="NCBI Taxonomy" id="231916"/>
    <lineage>
        <taxon>Eukaryota</taxon>
        <taxon>Fungi</taxon>
        <taxon>Dikarya</taxon>
        <taxon>Basidiomycota</taxon>
        <taxon>Agaricomycotina</taxon>
        <taxon>Agaricomycetes</taxon>
        <taxon>Agaricomycetidae</taxon>
        <taxon>Agaricales</taxon>
        <taxon>Agaricineae</taxon>
        <taxon>Hymenogastraceae</taxon>
        <taxon>Gymnopilus</taxon>
    </lineage>
</organism>
<dbReference type="InterPro" id="IPR032675">
    <property type="entry name" value="LRR_dom_sf"/>
</dbReference>
<dbReference type="InterPro" id="IPR001810">
    <property type="entry name" value="F-box_dom"/>
</dbReference>
<evidence type="ECO:0000313" key="2">
    <source>
        <dbReference type="EMBL" id="PPQ97193.1"/>
    </source>
</evidence>
<dbReference type="Gene3D" id="3.80.10.10">
    <property type="entry name" value="Ribonuclease Inhibitor"/>
    <property type="match status" value="1"/>
</dbReference>
<reference evidence="2 3" key="1">
    <citation type="journal article" date="2018" name="Evol. Lett.">
        <title>Horizontal gene cluster transfer increased hallucinogenic mushroom diversity.</title>
        <authorList>
            <person name="Reynolds H.T."/>
            <person name="Vijayakumar V."/>
            <person name="Gluck-Thaler E."/>
            <person name="Korotkin H.B."/>
            <person name="Matheny P.B."/>
            <person name="Slot J.C."/>
        </authorList>
    </citation>
    <scope>NUCLEOTIDE SEQUENCE [LARGE SCALE GENOMIC DNA]</scope>
    <source>
        <strain evidence="2 3">SRW20</strain>
    </source>
</reference>
<sequence length="379" mass="43190">MDRPKLPYVKRLPVEIWSECFNHLGMREYLALTTTCRLFYDLCHPLLFKTIHCVSKLEVKKNHTNDDVNQQLSDLEARMNGFRTISNNPRLASLVKECSLFYGCKVYVHADEKAAQAVKDAYTPFVDTFTSSFIKFTNLRHLHVEFRHNLDRKILVALASLPRLEDLIFKNVKFGVHKLQPLIKVQNLTIDNRGPVDSDGNPSAKKLDLFSVEILRRLNIWSPTYASKVFQSFCDQAQKTTIINLVSLDLVLREPDVGTFYVFLKYCPKLTQLALSFHKGEDIVLDPLHKAIIPALQEFKGPDLAARAFVPGRPVWSAYLTSDKARSAKLEENRATIIALSESAAPITDLCMPWLSEAPELSSLISTHLPNLKKVHWRT</sequence>
<dbReference type="InParanoid" id="A0A409Y2J4"/>
<dbReference type="Gene3D" id="1.20.1280.50">
    <property type="match status" value="1"/>
</dbReference>
<proteinExistence type="predicted"/>
<dbReference type="OrthoDB" id="3040100at2759"/>
<name>A0A409Y2J4_9AGAR</name>
<dbReference type="CDD" id="cd09917">
    <property type="entry name" value="F-box_SF"/>
    <property type="match status" value="1"/>
</dbReference>